<feature type="transmembrane region" description="Helical" evidence="1">
    <location>
        <begin position="36"/>
        <end position="57"/>
    </location>
</feature>
<feature type="transmembrane region" description="Helical" evidence="1">
    <location>
        <begin position="252"/>
        <end position="278"/>
    </location>
</feature>
<organism evidence="2 3">
    <name type="scientific">Thauera mechernichensis</name>
    <dbReference type="NCBI Taxonomy" id="82788"/>
    <lineage>
        <taxon>Bacteria</taxon>
        <taxon>Pseudomonadati</taxon>
        <taxon>Pseudomonadota</taxon>
        <taxon>Betaproteobacteria</taxon>
        <taxon>Rhodocyclales</taxon>
        <taxon>Zoogloeaceae</taxon>
        <taxon>Thauera</taxon>
    </lineage>
</organism>
<feature type="transmembrane region" description="Helical" evidence="1">
    <location>
        <begin position="349"/>
        <end position="369"/>
    </location>
</feature>
<feature type="transmembrane region" description="Helical" evidence="1">
    <location>
        <begin position="222"/>
        <end position="240"/>
    </location>
</feature>
<feature type="transmembrane region" description="Helical" evidence="1">
    <location>
        <begin position="69"/>
        <end position="88"/>
    </location>
</feature>
<dbReference type="RefSeq" id="WP_277830494.1">
    <property type="nucleotide sequence ID" value="NZ_JARQZE010000001.1"/>
</dbReference>
<dbReference type="Proteomes" id="UP001597158">
    <property type="component" value="Unassembled WGS sequence"/>
</dbReference>
<keyword evidence="1" id="KW-1133">Transmembrane helix</keyword>
<evidence type="ECO:0000313" key="3">
    <source>
        <dbReference type="Proteomes" id="UP001597158"/>
    </source>
</evidence>
<keyword evidence="1" id="KW-0472">Membrane</keyword>
<reference evidence="3" key="1">
    <citation type="journal article" date="2019" name="Int. J. Syst. Evol. Microbiol.">
        <title>The Global Catalogue of Microorganisms (GCM) 10K type strain sequencing project: providing services to taxonomists for standard genome sequencing and annotation.</title>
        <authorList>
            <consortium name="The Broad Institute Genomics Platform"/>
            <consortium name="The Broad Institute Genome Sequencing Center for Infectious Disease"/>
            <person name="Wu L."/>
            <person name="Ma J."/>
        </authorList>
    </citation>
    <scope>NUCLEOTIDE SEQUENCE [LARGE SCALE GENOMIC DNA]</scope>
    <source>
        <strain evidence="3">CCUG 48884</strain>
    </source>
</reference>
<evidence type="ECO:0000256" key="1">
    <source>
        <dbReference type="SAM" id="Phobius"/>
    </source>
</evidence>
<dbReference type="Pfam" id="PF05940">
    <property type="entry name" value="NnrS"/>
    <property type="match status" value="1"/>
</dbReference>
<protein>
    <submittedName>
        <fullName evidence="2">NnrS family protein</fullName>
    </submittedName>
</protein>
<feature type="transmembrane region" description="Helical" evidence="1">
    <location>
        <begin position="12"/>
        <end position="30"/>
    </location>
</feature>
<feature type="transmembrane region" description="Helical" evidence="1">
    <location>
        <begin position="156"/>
        <end position="177"/>
    </location>
</feature>
<comment type="caution">
    <text evidence="2">The sequence shown here is derived from an EMBL/GenBank/DDBJ whole genome shotgun (WGS) entry which is preliminary data.</text>
</comment>
<evidence type="ECO:0000313" key="2">
    <source>
        <dbReference type="EMBL" id="MFD1261968.1"/>
    </source>
</evidence>
<keyword evidence="3" id="KW-1185">Reference proteome</keyword>
<dbReference type="InterPro" id="IPR010266">
    <property type="entry name" value="NnrS"/>
</dbReference>
<keyword evidence="1" id="KW-0812">Transmembrane</keyword>
<feature type="transmembrane region" description="Helical" evidence="1">
    <location>
        <begin position="94"/>
        <end position="115"/>
    </location>
</feature>
<name>A0ABW3W7J1_9RHOO</name>
<dbReference type="EMBL" id="JBHTMC010000001">
    <property type="protein sequence ID" value="MFD1261968.1"/>
    <property type="molecule type" value="Genomic_DNA"/>
</dbReference>
<sequence length="390" mass="40675">MFNDLSQAAFRPFFLLAGVAAVAGGLSWLAPGEDAVFVHVHLLLFGMGGAAMAGYLLTALPSWTGRHHLPAAVLWVLVGLWGLGRAVLPLAGHLPVVAQVLPGAAFHVLLAAWLVHGVAGAGMWRRVPLALAPLGPGMAEQYLLASQRAGGGVGDAGLLGVLVFALLMVAIGGRAVPAFTRAGLRHLGRADSVRAPDWPQWVSLGLLSASLAMALGKGAAGWAGVLLLCTGVLQFMRWLGWRPWRLGGLPAVWMLHGAWVWLALGLVLQGAALLGWAWPGGLGPGTALHALTMGAMGGMCLGIMLRAAMLRTRSGLQPTGMQMLAAALVLVSPVLRLQPLSMLGDALRQPAVCWCLGWGLFVFAMWPAMRGPVVHPVLSGLRPPAEVAHS</sequence>
<accession>A0ABW3W7J1</accession>
<proteinExistence type="predicted"/>
<feature type="transmembrane region" description="Helical" evidence="1">
    <location>
        <begin position="290"/>
        <end position="308"/>
    </location>
</feature>
<gene>
    <name evidence="2" type="ORF">ACFQ4M_00140</name>
</gene>